<protein>
    <recommendedName>
        <fullName evidence="1">DUF4428 domain-containing protein</fullName>
    </recommendedName>
</protein>
<evidence type="ECO:0000313" key="3">
    <source>
        <dbReference type="Proteomes" id="UP000000333"/>
    </source>
</evidence>
<evidence type="ECO:0000259" key="1">
    <source>
        <dbReference type="Pfam" id="PF14471"/>
    </source>
</evidence>
<accession>E1QYN3</accession>
<dbReference type="AlphaFoldDB" id="E1QYN3"/>
<dbReference type="Pfam" id="PF14471">
    <property type="entry name" value="DUF4428"/>
    <property type="match status" value="1"/>
</dbReference>
<gene>
    <name evidence="2" type="ordered locus">Olsu_0373</name>
</gene>
<dbReference type="OrthoDB" id="3191813at2"/>
<feature type="domain" description="DUF4428" evidence="1">
    <location>
        <begin position="12"/>
        <end position="59"/>
    </location>
</feature>
<proteinExistence type="predicted"/>
<dbReference type="eggNOG" id="ENOG502ZAA0">
    <property type="taxonomic scope" value="Bacteria"/>
</dbReference>
<organism evidence="2 3">
    <name type="scientific">Olsenella uli (strain ATCC 49627 / DSM 7084 / CCUG 31166 / CIP 109912 / JCM 12494 / LMG 11480 / NCIMB 702895 / VPI D76D-27C)</name>
    <name type="common">Lactobacillus uli</name>
    <dbReference type="NCBI Taxonomy" id="633147"/>
    <lineage>
        <taxon>Bacteria</taxon>
        <taxon>Bacillati</taxon>
        <taxon>Actinomycetota</taxon>
        <taxon>Coriobacteriia</taxon>
        <taxon>Coriobacteriales</taxon>
        <taxon>Atopobiaceae</taxon>
        <taxon>Olsenella</taxon>
    </lineage>
</organism>
<dbReference type="PATRIC" id="fig|633147.7.peg.1190"/>
<dbReference type="EMBL" id="CP002106">
    <property type="protein sequence ID" value="ADK67497.1"/>
    <property type="molecule type" value="Genomic_DNA"/>
</dbReference>
<dbReference type="KEGG" id="ols:Olsu_0373"/>
<dbReference type="GeneID" id="78511828"/>
<dbReference type="STRING" id="633147.Olsu_0373"/>
<dbReference type="Proteomes" id="UP000000333">
    <property type="component" value="Chromosome"/>
</dbReference>
<evidence type="ECO:0000313" key="2">
    <source>
        <dbReference type="EMBL" id="ADK67497.1"/>
    </source>
</evidence>
<dbReference type="RefSeq" id="WP_013251249.1">
    <property type="nucleotide sequence ID" value="NC_014363.1"/>
</dbReference>
<dbReference type="InterPro" id="IPR027872">
    <property type="entry name" value="DUF4428"/>
</dbReference>
<name>E1QYN3_OLSUV</name>
<keyword evidence="3" id="KW-1185">Reference proteome</keyword>
<sequence length="244" mass="26984">MGIFGNLFEKKTCAICGGEIGLLGNRKLEDGNLCKACAAKLSPFFSDRRRSTVEQIREQLDYREANKAAVTALNVTRTLGDRTKILLDEDAQRFVVTPSGGRWRDSNPDVMSFSQVTGCNVDVRTTREELYREGPDGERVSYDPPRYDTDYDIYVIINVNTPYFDEIEFRINSMRIESPGSPDYQSAMDQAREIKEALTSVRENVRAAVAEAAAPKAAVVCPHCGATTMPDANGRCEYCGGAVA</sequence>
<reference evidence="2 3" key="1">
    <citation type="journal article" date="2010" name="Stand. Genomic Sci.">
        <title>Complete genome sequence of Olsenella uli type strain (VPI D76D-27C).</title>
        <authorList>
            <person name="Goker M."/>
            <person name="Held B."/>
            <person name="Lucas S."/>
            <person name="Nolan M."/>
            <person name="Yasawong M."/>
            <person name="Glavina Del Rio T."/>
            <person name="Tice H."/>
            <person name="Cheng J.F."/>
            <person name="Bruce D."/>
            <person name="Detter J.C."/>
            <person name="Tapia R."/>
            <person name="Han C."/>
            <person name="Goodwin L."/>
            <person name="Pitluck S."/>
            <person name="Liolios K."/>
            <person name="Ivanova N."/>
            <person name="Mavromatis K."/>
            <person name="Mikhailova N."/>
            <person name="Pati A."/>
            <person name="Chen A."/>
            <person name="Palaniappan K."/>
            <person name="Land M."/>
            <person name="Hauser L."/>
            <person name="Chang Y.J."/>
            <person name="Jeffries C.D."/>
            <person name="Rohde M."/>
            <person name="Sikorski J."/>
            <person name="Pukall R."/>
            <person name="Woyke T."/>
            <person name="Bristow J."/>
            <person name="Eisen J.A."/>
            <person name="Markowitz V."/>
            <person name="Hugenholtz P."/>
            <person name="Kyrpides N.C."/>
            <person name="Klenk H.P."/>
            <person name="Lapidus A."/>
        </authorList>
    </citation>
    <scope>NUCLEOTIDE SEQUENCE [LARGE SCALE GENOMIC DNA]</scope>
    <source>
        <strain evidence="3">ATCC 49627 / DSM 7084 / CIP 109912 / JCM 12494 / NCIMB 702895 / VPI D76D-27C</strain>
    </source>
</reference>
<dbReference type="HOGENOM" id="CLU_1132090_0_0_11"/>